<accession>A0ABS2T034</accession>
<evidence type="ECO:0000256" key="1">
    <source>
        <dbReference type="SAM" id="Phobius"/>
    </source>
</evidence>
<dbReference type="RefSeq" id="WP_035422360.1">
    <property type="nucleotide sequence ID" value="NZ_JAFBCV010000017.1"/>
</dbReference>
<dbReference type="Proteomes" id="UP001179280">
    <property type="component" value="Unassembled WGS sequence"/>
</dbReference>
<sequence length="72" mass="7997">MYTYWSMASVIVLMIGFILQFPAWTMIAVAIAGVLTSFKTTGYIKWFVLGANGLFLLIAAYFALLFLFASLS</sequence>
<feature type="transmembrane region" description="Helical" evidence="1">
    <location>
        <begin position="6"/>
        <end position="34"/>
    </location>
</feature>
<dbReference type="EMBL" id="JAFBCV010000017">
    <property type="protein sequence ID" value="MBM7840845.1"/>
    <property type="molecule type" value="Genomic_DNA"/>
</dbReference>
<protein>
    <submittedName>
        <fullName evidence="2">Membrane protein</fullName>
    </submittedName>
</protein>
<feature type="transmembrane region" description="Helical" evidence="1">
    <location>
        <begin position="46"/>
        <end position="69"/>
    </location>
</feature>
<keyword evidence="1" id="KW-1133">Transmembrane helix</keyword>
<name>A0ABS2T034_9BACI</name>
<keyword evidence="1" id="KW-0472">Membrane</keyword>
<evidence type="ECO:0000313" key="3">
    <source>
        <dbReference type="Proteomes" id="UP001179280"/>
    </source>
</evidence>
<reference evidence="2" key="1">
    <citation type="submission" date="2021-01" db="EMBL/GenBank/DDBJ databases">
        <title>Genomic Encyclopedia of Type Strains, Phase IV (KMG-IV): sequencing the most valuable type-strain genomes for metagenomic binning, comparative biology and taxonomic classification.</title>
        <authorList>
            <person name="Goeker M."/>
        </authorList>
    </citation>
    <scope>NUCLEOTIDE SEQUENCE</scope>
    <source>
        <strain evidence="2">DSM 21943</strain>
    </source>
</reference>
<comment type="caution">
    <text evidence="2">The sequence shown here is derived from an EMBL/GenBank/DDBJ whole genome shotgun (WGS) entry which is preliminary data.</text>
</comment>
<keyword evidence="3" id="KW-1185">Reference proteome</keyword>
<evidence type="ECO:0000313" key="2">
    <source>
        <dbReference type="EMBL" id="MBM7840845.1"/>
    </source>
</evidence>
<organism evidence="2 3">
    <name type="scientific">Shouchella xiaoxiensis</name>
    <dbReference type="NCBI Taxonomy" id="766895"/>
    <lineage>
        <taxon>Bacteria</taxon>
        <taxon>Bacillati</taxon>
        <taxon>Bacillota</taxon>
        <taxon>Bacilli</taxon>
        <taxon>Bacillales</taxon>
        <taxon>Bacillaceae</taxon>
        <taxon>Shouchella</taxon>
    </lineage>
</organism>
<gene>
    <name evidence="2" type="ORF">JOC54_004138</name>
</gene>
<keyword evidence="1" id="KW-0812">Transmembrane</keyword>
<proteinExistence type="predicted"/>